<name>A0ABS5W3X6_9SPHN</name>
<keyword evidence="4" id="KW-0862">Zinc</keyword>
<dbReference type="CDD" id="cd07363">
    <property type="entry name" value="45_DOPA_Dioxygenase"/>
    <property type="match status" value="1"/>
</dbReference>
<evidence type="ECO:0000256" key="1">
    <source>
        <dbReference type="ARBA" id="ARBA00001947"/>
    </source>
</evidence>
<dbReference type="GO" id="GO:0050297">
    <property type="term" value="F:stizolobate synthase activity"/>
    <property type="evidence" value="ECO:0007669"/>
    <property type="project" value="UniProtKB-EC"/>
</dbReference>
<reference evidence="7 8" key="1">
    <citation type="submission" date="2021-05" db="EMBL/GenBank/DDBJ databases">
        <title>Croceibacterium sp. LX-88 genome sequence.</title>
        <authorList>
            <person name="Luo X."/>
        </authorList>
    </citation>
    <scope>NUCLEOTIDE SEQUENCE [LARGE SCALE GENOMIC DNA]</scope>
    <source>
        <strain evidence="7 8">LX-88</strain>
    </source>
</reference>
<dbReference type="EC" id="1.13.11.29" evidence="7"/>
<dbReference type="SUPFAM" id="SSF53213">
    <property type="entry name" value="LigB-like"/>
    <property type="match status" value="1"/>
</dbReference>
<evidence type="ECO:0000313" key="7">
    <source>
        <dbReference type="EMBL" id="MBT2134468.1"/>
    </source>
</evidence>
<dbReference type="EMBL" id="JAHFVK010000001">
    <property type="protein sequence ID" value="MBT2134468.1"/>
    <property type="molecule type" value="Genomic_DNA"/>
</dbReference>
<dbReference type="Proteomes" id="UP000811255">
    <property type="component" value="Unassembled WGS sequence"/>
</dbReference>
<gene>
    <name evidence="7" type="primary">ygiD</name>
    <name evidence="7" type="ORF">KK137_09000</name>
</gene>
<comment type="similarity">
    <text evidence="2">Belongs to the DODA-type extradiol aromatic ring-opening dioxygenase family.</text>
</comment>
<keyword evidence="7" id="KW-0223">Dioxygenase</keyword>
<evidence type="ECO:0000313" key="8">
    <source>
        <dbReference type="Proteomes" id="UP000811255"/>
    </source>
</evidence>
<evidence type="ECO:0000256" key="3">
    <source>
        <dbReference type="ARBA" id="ARBA00022723"/>
    </source>
</evidence>
<organism evidence="7 8">
    <name type="scientific">Croceibacterium selenioxidans</name>
    <dbReference type="NCBI Taxonomy" id="2838833"/>
    <lineage>
        <taxon>Bacteria</taxon>
        <taxon>Pseudomonadati</taxon>
        <taxon>Pseudomonadota</taxon>
        <taxon>Alphaproteobacteria</taxon>
        <taxon>Sphingomonadales</taxon>
        <taxon>Erythrobacteraceae</taxon>
        <taxon>Croceibacterium</taxon>
    </lineage>
</organism>
<dbReference type="InterPro" id="IPR004183">
    <property type="entry name" value="Xdiol_dOase_suB"/>
</dbReference>
<dbReference type="InterPro" id="IPR014436">
    <property type="entry name" value="Extradiol_dOase_DODA"/>
</dbReference>
<sequence>MAKAPALFIGHGSPMNTLELNGFTEAWRAFGHHLPKPRAILAISAHWYFGATAVTGMANPRTIHDFYGFPEQLFEFAYPALGDPDLAGEIIELVRPSWIGLDRDQWGLDHGTWSVLAHLYPDASIPVVQLSLNALRPLEYHVELATKLASLRERGVMILASGNVVHNLQRLQWDRPNLAYDWAQRFDDAVAEQLNLGPGDILKVAQHPDYALSVPTPDHFLPLLYLAGLCAAEGVSPEPLVRGYSMGSISMSCYGLGVGNVLRQDPTCAARLPKGVPPDQTNM</sequence>
<evidence type="ECO:0000256" key="2">
    <source>
        <dbReference type="ARBA" id="ARBA00007581"/>
    </source>
</evidence>
<comment type="cofactor">
    <cofactor evidence="1">
        <name>Zn(2+)</name>
        <dbReference type="ChEBI" id="CHEBI:29105"/>
    </cofactor>
</comment>
<dbReference type="Gene3D" id="3.40.830.10">
    <property type="entry name" value="LigB-like"/>
    <property type="match status" value="1"/>
</dbReference>
<feature type="domain" description="Extradiol ring-cleavage dioxygenase class III enzyme subunit B" evidence="6">
    <location>
        <begin position="23"/>
        <end position="247"/>
    </location>
</feature>
<keyword evidence="8" id="KW-1185">Reference proteome</keyword>
<dbReference type="NCBIfam" id="NF007914">
    <property type="entry name" value="PRK10628.1"/>
    <property type="match status" value="1"/>
</dbReference>
<accession>A0ABS5W3X6</accession>
<comment type="caution">
    <text evidence="7">The sequence shown here is derived from an EMBL/GenBank/DDBJ whole genome shotgun (WGS) entry which is preliminary data.</text>
</comment>
<dbReference type="Pfam" id="PF02900">
    <property type="entry name" value="LigB"/>
    <property type="match status" value="1"/>
</dbReference>
<keyword evidence="3" id="KW-0479">Metal-binding</keyword>
<evidence type="ECO:0000256" key="4">
    <source>
        <dbReference type="ARBA" id="ARBA00022833"/>
    </source>
</evidence>
<dbReference type="PIRSF" id="PIRSF006157">
    <property type="entry name" value="Doxgns_DODA"/>
    <property type="match status" value="1"/>
</dbReference>
<protein>
    <submittedName>
        <fullName evidence="7">4,5-DOPA dioxygenase extradiol</fullName>
        <ecNumber evidence="7">1.13.11.29</ecNumber>
    </submittedName>
</protein>
<evidence type="ECO:0000256" key="5">
    <source>
        <dbReference type="ARBA" id="ARBA00023002"/>
    </source>
</evidence>
<proteinExistence type="inferred from homology"/>
<dbReference type="PANTHER" id="PTHR30096">
    <property type="entry name" value="4,5-DOPA DIOXYGENASE EXTRADIOL-LIKE PROTEIN"/>
    <property type="match status" value="1"/>
</dbReference>
<dbReference type="PANTHER" id="PTHR30096:SF0">
    <property type="entry name" value="4,5-DOPA DIOXYGENASE EXTRADIOL-LIKE PROTEIN"/>
    <property type="match status" value="1"/>
</dbReference>
<dbReference type="RefSeq" id="WP_214535843.1">
    <property type="nucleotide sequence ID" value="NZ_JAHFVK010000001.1"/>
</dbReference>
<keyword evidence="5 7" id="KW-0560">Oxidoreductase</keyword>
<evidence type="ECO:0000259" key="6">
    <source>
        <dbReference type="Pfam" id="PF02900"/>
    </source>
</evidence>